<name>A0A8E1W7E2_9PSEU</name>
<dbReference type="RefSeq" id="WP_183126792.1">
    <property type="nucleotide sequence ID" value="NZ_JACJHR010000096.1"/>
</dbReference>
<protein>
    <submittedName>
        <fullName evidence="1">Uncharacterized protein</fullName>
    </submittedName>
</protein>
<gene>
    <name evidence="1" type="ORF">H5411_39780</name>
</gene>
<comment type="caution">
    <text evidence="1">The sequence shown here is derived from an EMBL/GenBank/DDBJ whole genome shotgun (WGS) entry which is preliminary data.</text>
</comment>
<proteinExistence type="predicted"/>
<evidence type="ECO:0000313" key="2">
    <source>
        <dbReference type="Proteomes" id="UP000550260"/>
    </source>
</evidence>
<accession>A0A8E1W7E2</accession>
<evidence type="ECO:0000313" key="1">
    <source>
        <dbReference type="EMBL" id="MBB2505252.1"/>
    </source>
</evidence>
<dbReference type="EMBL" id="JACJHR010000096">
    <property type="protein sequence ID" value="MBB2505252.1"/>
    <property type="molecule type" value="Genomic_DNA"/>
</dbReference>
<reference evidence="1 2" key="1">
    <citation type="submission" date="2020-08" db="EMBL/GenBank/DDBJ databases">
        <title>Amycolatopsis echigonensis JCM 21831.</title>
        <authorList>
            <person name="Tedsree N."/>
            <person name="Kuncharoen N."/>
            <person name="Likhitwitayawuid K."/>
            <person name="Tanasupawat S."/>
        </authorList>
    </citation>
    <scope>NUCLEOTIDE SEQUENCE [LARGE SCALE GENOMIC DNA]</scope>
    <source>
        <strain evidence="1 2">JCM 21831</strain>
    </source>
</reference>
<dbReference type="Proteomes" id="UP000550260">
    <property type="component" value="Unassembled WGS sequence"/>
</dbReference>
<dbReference type="AlphaFoldDB" id="A0A8E1W7E2"/>
<organism evidence="1 2">
    <name type="scientific">Amycolatopsis echigonensis</name>
    <dbReference type="NCBI Taxonomy" id="2576905"/>
    <lineage>
        <taxon>Bacteria</taxon>
        <taxon>Bacillati</taxon>
        <taxon>Actinomycetota</taxon>
        <taxon>Actinomycetes</taxon>
        <taxon>Pseudonocardiales</taxon>
        <taxon>Pseudonocardiaceae</taxon>
        <taxon>Amycolatopsis</taxon>
    </lineage>
</organism>
<sequence>MDVENVPERQPKRVIRTPEELAAALAERFLANAAAGDNDALVQQLGEWKRRRRQ</sequence>